<keyword evidence="1" id="KW-0812">Transmembrane</keyword>
<evidence type="ECO:0000313" key="4">
    <source>
        <dbReference type="Proteomes" id="UP000034793"/>
    </source>
</evidence>
<evidence type="ECO:0000256" key="1">
    <source>
        <dbReference type="SAM" id="Phobius"/>
    </source>
</evidence>
<feature type="chain" id="PRO_5002534493" description="Cohesin domain-containing protein" evidence="2">
    <location>
        <begin position="25"/>
        <end position="288"/>
    </location>
</feature>
<protein>
    <recommendedName>
        <fullName evidence="5">Cohesin domain-containing protein</fullName>
    </recommendedName>
</protein>
<evidence type="ECO:0000313" key="3">
    <source>
        <dbReference type="EMBL" id="KKR29117.1"/>
    </source>
</evidence>
<organism evidence="3 4">
    <name type="scientific">Candidatus Woesebacteria bacterium GW2011_GWA1_39_8</name>
    <dbReference type="NCBI Taxonomy" id="1618552"/>
    <lineage>
        <taxon>Bacteria</taxon>
        <taxon>Candidatus Woeseibacteriota</taxon>
    </lineage>
</organism>
<evidence type="ECO:0000256" key="2">
    <source>
        <dbReference type="SAM" id="SignalP"/>
    </source>
</evidence>
<dbReference type="Gene3D" id="2.60.40.680">
    <property type="match status" value="1"/>
</dbReference>
<dbReference type="Proteomes" id="UP000034793">
    <property type="component" value="Unassembled WGS sequence"/>
</dbReference>
<proteinExistence type="predicted"/>
<feature type="transmembrane region" description="Helical" evidence="1">
    <location>
        <begin position="262"/>
        <end position="279"/>
    </location>
</feature>
<dbReference type="AlphaFoldDB" id="A0A0G0SU93"/>
<comment type="caution">
    <text evidence="3">The sequence shown here is derived from an EMBL/GenBank/DDBJ whole genome shotgun (WGS) entry which is preliminary data.</text>
</comment>
<keyword evidence="2" id="KW-0732">Signal</keyword>
<gene>
    <name evidence="3" type="ORF">UT61_C0036G0008</name>
</gene>
<dbReference type="SUPFAM" id="SSF49384">
    <property type="entry name" value="Carbohydrate-binding domain"/>
    <property type="match status" value="1"/>
</dbReference>
<name>A0A0G0SU93_9BACT</name>
<sequence length="288" mass="32580">MKIFKNTLIFFSAFYFMFFAPVFAADVFFESESRELAQDQEFLVNVFLDTKRELINAVEGKISFNGDIVEAQEIRDGNSAINFWIQKPTSSPGEIVFSGITPGGLSGKNLLFSVVFHVRESGSGSMSFSEVRVLKNDGSGGEAQVQALPFDFSISAKANVTPAVLKMADNELPENFQPTVGRDAEIFDGKYFLAFTTQDKISGIDHYEIREGWWGEYTIAQSPYLLKNQSLNKKIYVKAVDKSKNERVVAFRPEGWRWYKQYPLLFGIILAVVLVLFLLKKLWPKSIK</sequence>
<dbReference type="GO" id="GO:0030246">
    <property type="term" value="F:carbohydrate binding"/>
    <property type="evidence" value="ECO:0007669"/>
    <property type="project" value="InterPro"/>
</dbReference>
<dbReference type="InterPro" id="IPR008965">
    <property type="entry name" value="CBM2/CBM3_carb-bd_dom_sf"/>
</dbReference>
<reference evidence="3 4" key="1">
    <citation type="journal article" date="2015" name="Nature">
        <title>rRNA introns, odd ribosomes, and small enigmatic genomes across a large radiation of phyla.</title>
        <authorList>
            <person name="Brown C.T."/>
            <person name="Hug L.A."/>
            <person name="Thomas B.C."/>
            <person name="Sharon I."/>
            <person name="Castelle C.J."/>
            <person name="Singh A."/>
            <person name="Wilkins M.J."/>
            <person name="Williams K.H."/>
            <person name="Banfield J.F."/>
        </authorList>
    </citation>
    <scope>NUCLEOTIDE SEQUENCE [LARGE SCALE GENOMIC DNA]</scope>
</reference>
<dbReference type="EMBL" id="LBXL01000036">
    <property type="protein sequence ID" value="KKR29117.1"/>
    <property type="molecule type" value="Genomic_DNA"/>
</dbReference>
<feature type="signal peptide" evidence="2">
    <location>
        <begin position="1"/>
        <end position="24"/>
    </location>
</feature>
<keyword evidence="1" id="KW-0472">Membrane</keyword>
<evidence type="ECO:0008006" key="5">
    <source>
        <dbReference type="Google" id="ProtNLM"/>
    </source>
</evidence>
<keyword evidence="1" id="KW-1133">Transmembrane helix</keyword>
<accession>A0A0G0SU93</accession>